<dbReference type="OrthoDB" id="728at2759"/>
<evidence type="ECO:0000256" key="6">
    <source>
        <dbReference type="ARBA" id="ARBA00022898"/>
    </source>
</evidence>
<dbReference type="SUPFAM" id="SSF53686">
    <property type="entry name" value="Tryptophan synthase beta subunit-like PLP-dependent enzymes"/>
    <property type="match status" value="1"/>
</dbReference>
<keyword evidence="10" id="KW-1185">Reference proteome</keyword>
<comment type="cofactor">
    <cofactor evidence="1">
        <name>pyridoxal 5'-phosphate</name>
        <dbReference type="ChEBI" id="CHEBI:597326"/>
    </cofactor>
</comment>
<dbReference type="InterPro" id="IPR036052">
    <property type="entry name" value="TrpB-like_PALP_sf"/>
</dbReference>
<reference evidence="11" key="2">
    <citation type="submission" date="2019-09" db="UniProtKB">
        <authorList>
            <consortium name="WormBaseParasite"/>
        </authorList>
    </citation>
    <scope>IDENTIFICATION</scope>
</reference>
<organism evidence="9">
    <name type="scientific">Heligmosomoides polygyrus</name>
    <name type="common">Parasitic roundworm</name>
    <dbReference type="NCBI Taxonomy" id="6339"/>
    <lineage>
        <taxon>Eukaryota</taxon>
        <taxon>Metazoa</taxon>
        <taxon>Ecdysozoa</taxon>
        <taxon>Nematoda</taxon>
        <taxon>Chromadorea</taxon>
        <taxon>Rhabditida</taxon>
        <taxon>Rhabditina</taxon>
        <taxon>Rhabditomorpha</taxon>
        <taxon>Strongyloidea</taxon>
        <taxon>Heligmosomidae</taxon>
        <taxon>Heligmosomoides</taxon>
    </lineage>
</organism>
<comment type="pathway">
    <text evidence="2">Amino-acid biosynthesis; L-cysteine biosynthesis; L-cysteine from L-homocysteine and L-serine: step 1/2.</text>
</comment>
<proteinExistence type="inferred from homology"/>
<dbReference type="EMBL" id="UZAH01026424">
    <property type="protein sequence ID" value="VDO80489.1"/>
    <property type="molecule type" value="Genomic_DNA"/>
</dbReference>
<dbReference type="PANTHER" id="PTHR10314">
    <property type="entry name" value="CYSTATHIONINE BETA-SYNTHASE"/>
    <property type="match status" value="1"/>
</dbReference>
<evidence type="ECO:0000256" key="7">
    <source>
        <dbReference type="ARBA" id="ARBA00047490"/>
    </source>
</evidence>
<comment type="subunit">
    <text evidence="4">Monomer.</text>
</comment>
<dbReference type="InterPro" id="IPR050214">
    <property type="entry name" value="Cys_Synth/Cystath_Beta-Synth"/>
</dbReference>
<feature type="domain" description="Tryptophan synthase beta chain-like PALP" evidence="8">
    <location>
        <begin position="119"/>
        <end position="411"/>
    </location>
</feature>
<evidence type="ECO:0000256" key="4">
    <source>
        <dbReference type="ARBA" id="ARBA00011245"/>
    </source>
</evidence>
<evidence type="ECO:0000256" key="2">
    <source>
        <dbReference type="ARBA" id="ARBA00005003"/>
    </source>
</evidence>
<name>A0A3P7YT43_HELPZ</name>
<evidence type="ECO:0000259" key="8">
    <source>
        <dbReference type="Pfam" id="PF00291"/>
    </source>
</evidence>
<evidence type="ECO:0000313" key="10">
    <source>
        <dbReference type="Proteomes" id="UP000050761"/>
    </source>
</evidence>
<gene>
    <name evidence="9" type="ORF">HPBE_LOCUS9388</name>
</gene>
<dbReference type="EC" id="4.2.1.22" evidence="5"/>
<accession>A0A3P7YT43</accession>
<dbReference type="Gene3D" id="3.40.50.1100">
    <property type="match status" value="2"/>
</dbReference>
<dbReference type="AlphaFoldDB" id="A0A3P7YT43"/>
<evidence type="ECO:0000256" key="1">
    <source>
        <dbReference type="ARBA" id="ARBA00001933"/>
    </source>
</evidence>
<evidence type="ECO:0000313" key="11">
    <source>
        <dbReference type="WBParaSite" id="HPBE_0000938701-mRNA-1"/>
    </source>
</evidence>
<evidence type="ECO:0000256" key="5">
    <source>
        <dbReference type="ARBA" id="ARBA00012041"/>
    </source>
</evidence>
<sequence length="437" mass="47833">VSVTICRLTAAAASLRTSGGSAGEFIVHGFGISCYASRRYPKELHFFFRNQFIDGDWLLKNKRKTVKPKDEYDPQVLVYDPTTLAGVWKQDEVTKKWSHCSHKFKPFRPERPAVLKDVLEAINNTPLVKLQKIPKSNGIQCNMFVKCEYFNSGGSTKDRIALRMIELAEADGRLKPGMTLIEPTSGNTGIGLSLAAAVKGYGCIIVMPEKMSKEKALTMEALGSIIVRTPNDAAFDSAFSHIGVALRLQKEIPGAIILDQYRNLGNPMAHYEQTAEEIIDALDGNVDYVVIGAGTGGTVTGVAKKIKEKIPNCIVVGVDPEGSILADPNKGETAFYEVEGVGYDFVPGTLNRNVVDKWLKSTDKESFEVARDLIRREGILCGGSSGSNVHAALEVARGLPADKNVVAILPDGVRNYLTKFVNNDWMMVRHFNVYGSS</sequence>
<dbReference type="FunFam" id="3.40.50.1100:FF:000118">
    <property type="entry name" value="Related to CYS4-cystathionine beta-synthase"/>
    <property type="match status" value="1"/>
</dbReference>
<dbReference type="Pfam" id="PF00291">
    <property type="entry name" value="PALP"/>
    <property type="match status" value="1"/>
</dbReference>
<dbReference type="Proteomes" id="UP000050761">
    <property type="component" value="Unassembled WGS sequence"/>
</dbReference>
<reference evidence="9 10" key="1">
    <citation type="submission" date="2018-11" db="EMBL/GenBank/DDBJ databases">
        <authorList>
            <consortium name="Pathogen Informatics"/>
        </authorList>
    </citation>
    <scope>NUCLEOTIDE SEQUENCE [LARGE SCALE GENOMIC DNA]</scope>
</reference>
<comment type="similarity">
    <text evidence="3">Belongs to the cysteine synthase/cystathionine beta-synthase family.</text>
</comment>
<dbReference type="CDD" id="cd01561">
    <property type="entry name" value="CBS_like"/>
    <property type="match status" value="1"/>
</dbReference>
<dbReference type="GO" id="GO:0019344">
    <property type="term" value="P:cysteine biosynthetic process"/>
    <property type="evidence" value="ECO:0007669"/>
    <property type="project" value="UniProtKB-ARBA"/>
</dbReference>
<dbReference type="FunFam" id="3.40.50.1100:FF:000003">
    <property type="entry name" value="Cystathionine beta-synthase"/>
    <property type="match status" value="1"/>
</dbReference>
<protein>
    <recommendedName>
        <fullName evidence="5">cystathionine beta-synthase</fullName>
        <ecNumber evidence="5">4.2.1.22</ecNumber>
    </recommendedName>
</protein>
<evidence type="ECO:0000256" key="3">
    <source>
        <dbReference type="ARBA" id="ARBA00007103"/>
    </source>
</evidence>
<keyword evidence="6" id="KW-0663">Pyridoxal phosphate</keyword>
<feature type="non-terminal residue" evidence="9">
    <location>
        <position position="1"/>
    </location>
</feature>
<dbReference type="GO" id="GO:0030170">
    <property type="term" value="F:pyridoxal phosphate binding"/>
    <property type="evidence" value="ECO:0007669"/>
    <property type="project" value="UniProtKB-ARBA"/>
</dbReference>
<dbReference type="InterPro" id="IPR001926">
    <property type="entry name" value="TrpB-like_PALP"/>
</dbReference>
<dbReference type="GO" id="GO:0004122">
    <property type="term" value="F:cystathionine beta-synthase activity"/>
    <property type="evidence" value="ECO:0007669"/>
    <property type="project" value="UniProtKB-EC"/>
</dbReference>
<evidence type="ECO:0000313" key="9">
    <source>
        <dbReference type="EMBL" id="VDO80489.1"/>
    </source>
</evidence>
<dbReference type="WBParaSite" id="HPBE_0000938701-mRNA-1">
    <property type="protein sequence ID" value="HPBE_0000938701-mRNA-1"/>
    <property type="gene ID" value="HPBE_0000938701"/>
</dbReference>
<comment type="catalytic activity">
    <reaction evidence="7">
        <text>L-homocysteine + L-serine = L,L-cystathionine + H2O</text>
        <dbReference type="Rhea" id="RHEA:10112"/>
        <dbReference type="ChEBI" id="CHEBI:15377"/>
        <dbReference type="ChEBI" id="CHEBI:33384"/>
        <dbReference type="ChEBI" id="CHEBI:58161"/>
        <dbReference type="ChEBI" id="CHEBI:58199"/>
        <dbReference type="EC" id="4.2.1.22"/>
    </reaction>
</comment>